<dbReference type="GO" id="GO:0016887">
    <property type="term" value="F:ATP hydrolysis activity"/>
    <property type="evidence" value="ECO:0007669"/>
    <property type="project" value="InterPro"/>
</dbReference>
<dbReference type="Gene3D" id="3.40.50.300">
    <property type="entry name" value="P-loop containing nucleotide triphosphate hydrolases"/>
    <property type="match status" value="2"/>
</dbReference>
<dbReference type="InterPro" id="IPR027417">
    <property type="entry name" value="P-loop_NTPase"/>
</dbReference>
<proteinExistence type="predicted"/>
<keyword evidence="2" id="KW-0547">Nucleotide-binding</keyword>
<dbReference type="PANTHER" id="PTHR19211:SF134">
    <property type="entry name" value="ABC TRANSPORTER DOMAIN-CONTAINING PROTEIN"/>
    <property type="match status" value="1"/>
</dbReference>
<dbReference type="InterPro" id="IPR050611">
    <property type="entry name" value="ABCF"/>
</dbReference>
<dbReference type="InterPro" id="IPR003593">
    <property type="entry name" value="AAA+_ATPase"/>
</dbReference>
<dbReference type="PANTHER" id="PTHR19211">
    <property type="entry name" value="ATP-BINDING TRANSPORT PROTEIN-RELATED"/>
    <property type="match status" value="1"/>
</dbReference>
<name>A0A7S4RCN1_9STRA</name>
<evidence type="ECO:0000256" key="3">
    <source>
        <dbReference type="ARBA" id="ARBA00022840"/>
    </source>
</evidence>
<dbReference type="FunFam" id="3.40.50.300:FF:000104">
    <property type="entry name" value="ATP-binding cassette sub-family F member 3"/>
    <property type="match status" value="1"/>
</dbReference>
<organism evidence="6">
    <name type="scientific">Ditylum brightwellii</name>
    <dbReference type="NCBI Taxonomy" id="49249"/>
    <lineage>
        <taxon>Eukaryota</taxon>
        <taxon>Sar</taxon>
        <taxon>Stramenopiles</taxon>
        <taxon>Ochrophyta</taxon>
        <taxon>Bacillariophyta</taxon>
        <taxon>Mediophyceae</taxon>
        <taxon>Lithodesmiophycidae</taxon>
        <taxon>Lithodesmiales</taxon>
        <taxon>Lithodesmiaceae</taxon>
        <taxon>Ditylum</taxon>
    </lineage>
</organism>
<keyword evidence="3" id="KW-0067">ATP-binding</keyword>
<feature type="domain" description="ABC transporter" evidence="5">
    <location>
        <begin position="201"/>
        <end position="479"/>
    </location>
</feature>
<gene>
    <name evidence="6" type="ORF">DBRI00130_LOCUS15717</name>
</gene>
<dbReference type="FunFam" id="3.40.50.300:FF:000011">
    <property type="entry name" value="Putative ABC transporter ATP-binding component"/>
    <property type="match status" value="1"/>
</dbReference>
<feature type="region of interest" description="Disordered" evidence="4">
    <location>
        <begin position="138"/>
        <end position="157"/>
    </location>
</feature>
<evidence type="ECO:0000256" key="2">
    <source>
        <dbReference type="ARBA" id="ARBA00022741"/>
    </source>
</evidence>
<dbReference type="PROSITE" id="PS00211">
    <property type="entry name" value="ABC_TRANSPORTER_1"/>
    <property type="match status" value="2"/>
</dbReference>
<reference evidence="6" key="1">
    <citation type="submission" date="2021-01" db="EMBL/GenBank/DDBJ databases">
        <authorList>
            <person name="Corre E."/>
            <person name="Pelletier E."/>
            <person name="Niang G."/>
            <person name="Scheremetjew M."/>
            <person name="Finn R."/>
            <person name="Kale V."/>
            <person name="Holt S."/>
            <person name="Cochrane G."/>
            <person name="Meng A."/>
            <person name="Brown T."/>
            <person name="Cohen L."/>
        </authorList>
    </citation>
    <scope>NUCLEOTIDE SEQUENCE</scope>
    <source>
        <strain evidence="6">GSO104</strain>
    </source>
</reference>
<dbReference type="CDD" id="cd03221">
    <property type="entry name" value="ABCF_EF-3"/>
    <property type="match status" value="2"/>
</dbReference>
<dbReference type="GO" id="GO:0005524">
    <property type="term" value="F:ATP binding"/>
    <property type="evidence" value="ECO:0007669"/>
    <property type="project" value="UniProtKB-KW"/>
</dbReference>
<sequence>MKEEDLVKALSNILLNDDDIDGVDEDMVSYLAGMLTEGHSVEELSENGGEEALGPFLESLGCDETVLTKACNAVKEAASSGSSVASKKREVSTDGIRKLGKGAVNMASNLNSVSQHEVDANRFLWGTDSKTLQMTNEQREAHGEAVSTKDRRKQRQELERTRKEFEAQAARIAAEEAEHGKSAVSAMVLPDYSVGRNEKDIQVRNVSLSLDSGTAILDDAELKFAHQRRYGLVGKNGIGKTTLLKAIASMEIHGFPRHHRVLHVRQETSFGASDISVIDAVLQADVERNVLLEEEKELLVRLDAAGGTTGEGDAKSLLEKRQKLQAKIQTSSDGSFEKDLKRLDEVYARLNILSSDSAESRASVILAGLQFTPEMQRGPTSALSGGWRMRVSLAAALFIEPDLLLLDEPTNHLDLEAVLWLESYLQLYRHTLVVVSHDRGFLNEVCTDVIEFKNLKLTYYKGNYDTYVKTSDDNIKNSMRVYQAYQDKRAHMMEFIDKFRCNAKRATLVQSRIKAVEKMDLEAPEPIEIEPVWRFGIPNPEPLGRPIVSIDDASFDYKTTVEGGGKKPSGQYLLQDVNFGIDLDSRIGILGANGAGKSTLLNLIMDKLEPTSGSISRNGRLRIGHFTQHSADKFDLQLSAVENMMATFEGRGDQEMRSFLGKFQIQGVDAVKPMLMLSGGQKSRVAFATLAYYRPHVIIMDEPTNHLDMESIDALVEAVQDFRGGLVVVSHDQFFITSTCGELWVVGEGKATRFRGDFNEYKKLTLERTAKRVAESVKSLSCMNNN</sequence>
<evidence type="ECO:0000256" key="4">
    <source>
        <dbReference type="SAM" id="MobiDB-lite"/>
    </source>
</evidence>
<protein>
    <recommendedName>
        <fullName evidence="5">ABC transporter domain-containing protein</fullName>
    </recommendedName>
</protein>
<accession>A0A7S4RCN1</accession>
<feature type="domain" description="ABC transporter" evidence="5">
    <location>
        <begin position="548"/>
        <end position="773"/>
    </location>
</feature>
<dbReference type="InterPro" id="IPR017871">
    <property type="entry name" value="ABC_transporter-like_CS"/>
</dbReference>
<evidence type="ECO:0000256" key="1">
    <source>
        <dbReference type="ARBA" id="ARBA00022737"/>
    </source>
</evidence>
<dbReference type="AlphaFoldDB" id="A0A7S4RCN1"/>
<dbReference type="InterPro" id="IPR003439">
    <property type="entry name" value="ABC_transporter-like_ATP-bd"/>
</dbReference>
<keyword evidence="1" id="KW-0677">Repeat</keyword>
<dbReference type="EMBL" id="HBNS01019781">
    <property type="protein sequence ID" value="CAE4608759.1"/>
    <property type="molecule type" value="Transcribed_RNA"/>
</dbReference>
<evidence type="ECO:0000259" key="5">
    <source>
        <dbReference type="PROSITE" id="PS50893"/>
    </source>
</evidence>
<dbReference type="SUPFAM" id="SSF52540">
    <property type="entry name" value="P-loop containing nucleoside triphosphate hydrolases"/>
    <property type="match status" value="2"/>
</dbReference>
<dbReference type="InterPro" id="IPR032781">
    <property type="entry name" value="ABC_tran_Xtn"/>
</dbReference>
<dbReference type="Pfam" id="PF12848">
    <property type="entry name" value="ABC_tran_Xtn"/>
    <property type="match status" value="1"/>
</dbReference>
<dbReference type="Pfam" id="PF00005">
    <property type="entry name" value="ABC_tran"/>
    <property type="match status" value="2"/>
</dbReference>
<dbReference type="SMART" id="SM00382">
    <property type="entry name" value="AAA"/>
    <property type="match status" value="2"/>
</dbReference>
<evidence type="ECO:0000313" key="6">
    <source>
        <dbReference type="EMBL" id="CAE4608759.1"/>
    </source>
</evidence>
<dbReference type="PROSITE" id="PS50893">
    <property type="entry name" value="ABC_TRANSPORTER_2"/>
    <property type="match status" value="2"/>
</dbReference>